<dbReference type="PANTHER" id="PTHR12110:SF41">
    <property type="entry name" value="INOSOSE DEHYDRATASE"/>
    <property type="match status" value="1"/>
</dbReference>
<dbReference type="PANTHER" id="PTHR12110">
    <property type="entry name" value="HYDROXYPYRUVATE ISOMERASE"/>
    <property type="match status" value="1"/>
</dbReference>
<gene>
    <name evidence="2" type="ORF">CYJ19_06600</name>
</gene>
<feature type="domain" description="Xylose isomerase-like TIM barrel" evidence="1">
    <location>
        <begin position="44"/>
        <end position="290"/>
    </location>
</feature>
<organism evidence="2 3">
    <name type="scientific">Winkia neuii</name>
    <dbReference type="NCBI Taxonomy" id="33007"/>
    <lineage>
        <taxon>Bacteria</taxon>
        <taxon>Bacillati</taxon>
        <taxon>Actinomycetota</taxon>
        <taxon>Actinomycetes</taxon>
        <taxon>Actinomycetales</taxon>
        <taxon>Actinomycetaceae</taxon>
        <taxon>Winkia</taxon>
    </lineage>
</organism>
<dbReference type="GeneID" id="35866689"/>
<evidence type="ECO:0000259" key="1">
    <source>
        <dbReference type="Pfam" id="PF01261"/>
    </source>
</evidence>
<dbReference type="STRING" id="33007.HMPREF3198_01141"/>
<dbReference type="Proteomes" id="UP000235122">
    <property type="component" value="Unassembled WGS sequence"/>
</dbReference>
<dbReference type="Gene3D" id="3.20.20.150">
    <property type="entry name" value="Divalent-metal-dependent TIM barrel enzymes"/>
    <property type="match status" value="1"/>
</dbReference>
<dbReference type="EMBL" id="PKKO01000003">
    <property type="protein sequence ID" value="PKY72505.1"/>
    <property type="molecule type" value="Genomic_DNA"/>
</dbReference>
<accession>A0A2I1IN19</accession>
<protein>
    <submittedName>
        <fullName evidence="2">2-keto-myo-inositol dehydratase</fullName>
    </submittedName>
</protein>
<dbReference type="InterPro" id="IPR036237">
    <property type="entry name" value="Xyl_isomerase-like_sf"/>
</dbReference>
<evidence type="ECO:0000313" key="2">
    <source>
        <dbReference type="EMBL" id="PKY72505.1"/>
    </source>
</evidence>
<proteinExistence type="predicted"/>
<dbReference type="InterPro" id="IPR050312">
    <property type="entry name" value="IolE/XylAMocC-like"/>
</dbReference>
<dbReference type="AlphaFoldDB" id="A0A2I1IN19"/>
<sequence length="310" mass="35262">MTSKARNLTDPKYSKLAIGVCPDQWGVWFPRDEKQIEPRQAMKEMAEAGFEILETGPYGYFPTDPKELTRWCDEFGFKVVAGTGWGILHKREAWPETEKTFRAIAETHAEVGAEYIVHLPPLYRDDKTWQWTDERVLSPDAWKLYVENANKLGQMLLDEYGLKMVLHPHGDSHIETPQDIDRIFKATDPKYVNLCLDTGHIVYGGGDPIEMVRKYPERITYVHIKSFDVAISKRAHEEDWPFGEAVAKGAAVRPPAGAPDMKQLVDALAELDRDIYCVCEQDCYPCEPDFPLPNAIKTREYLASVGLGTL</sequence>
<dbReference type="RefSeq" id="WP_024331963.1">
    <property type="nucleotide sequence ID" value="NZ_JASOXK010000007.1"/>
</dbReference>
<comment type="caution">
    <text evidence="2">The sequence shown here is derived from an EMBL/GenBank/DDBJ whole genome shotgun (WGS) entry which is preliminary data.</text>
</comment>
<dbReference type="SUPFAM" id="SSF51658">
    <property type="entry name" value="Xylose isomerase-like"/>
    <property type="match status" value="1"/>
</dbReference>
<name>A0A2I1IN19_9ACTO</name>
<evidence type="ECO:0000313" key="3">
    <source>
        <dbReference type="Proteomes" id="UP000235122"/>
    </source>
</evidence>
<keyword evidence="3" id="KW-1185">Reference proteome</keyword>
<reference evidence="2 3" key="1">
    <citation type="submission" date="2017-12" db="EMBL/GenBank/DDBJ databases">
        <title>Phylogenetic diversity of female urinary microbiome.</title>
        <authorList>
            <person name="Thomas-White K."/>
            <person name="Wolfe A.J."/>
        </authorList>
    </citation>
    <scope>NUCLEOTIDE SEQUENCE [LARGE SCALE GENOMIC DNA]</scope>
    <source>
        <strain evidence="2 3">UMB0402</strain>
    </source>
</reference>
<dbReference type="Pfam" id="PF01261">
    <property type="entry name" value="AP_endonuc_2"/>
    <property type="match status" value="1"/>
</dbReference>
<dbReference type="InterPro" id="IPR013022">
    <property type="entry name" value="Xyl_isomerase-like_TIM-brl"/>
</dbReference>